<evidence type="ECO:0000256" key="2">
    <source>
        <dbReference type="RuleBase" id="RU362097"/>
    </source>
</evidence>
<dbReference type="PANTHER" id="PTHR30203">
    <property type="entry name" value="OUTER MEMBRANE CATION EFFLUX PROTEIN"/>
    <property type="match status" value="1"/>
</dbReference>
<dbReference type="Gene3D" id="2.20.200.10">
    <property type="entry name" value="Outer membrane efflux proteins (OEP)"/>
    <property type="match status" value="1"/>
</dbReference>
<dbReference type="KEGG" id="hcz:G9Q37_09485"/>
<keyword evidence="2" id="KW-0472">Membrane</keyword>
<proteinExistence type="inferred from homology"/>
<keyword evidence="2" id="KW-0449">Lipoprotein</keyword>
<keyword evidence="2" id="KW-0812">Transmembrane</keyword>
<dbReference type="Gene3D" id="1.20.1600.10">
    <property type="entry name" value="Outer membrane efflux proteins (OEP)"/>
    <property type="match status" value="1"/>
</dbReference>
<keyword evidence="4" id="KW-1185">Reference proteome</keyword>
<dbReference type="GO" id="GO:0015562">
    <property type="term" value="F:efflux transmembrane transporter activity"/>
    <property type="evidence" value="ECO:0007669"/>
    <property type="project" value="InterPro"/>
</dbReference>
<protein>
    <submittedName>
        <fullName evidence="3">TolC family protein</fullName>
    </submittedName>
</protein>
<gene>
    <name evidence="3" type="ORF">G9Q37_09485</name>
</gene>
<dbReference type="NCBIfam" id="TIGR01845">
    <property type="entry name" value="outer_NodT"/>
    <property type="match status" value="1"/>
</dbReference>
<dbReference type="Pfam" id="PF02321">
    <property type="entry name" value="OEP"/>
    <property type="match status" value="2"/>
</dbReference>
<keyword evidence="2" id="KW-0564">Palmitate</keyword>
<dbReference type="EMBL" id="CP049989">
    <property type="protein sequence ID" value="QIM54727.1"/>
    <property type="molecule type" value="Genomic_DNA"/>
</dbReference>
<reference evidence="3 4" key="1">
    <citation type="submission" date="2020-03" db="EMBL/GenBank/DDBJ databases">
        <title>Hydrogenophaga sp. nov. isolated from cyanobacterial mat.</title>
        <authorList>
            <person name="Thorat V."/>
            <person name="Kirdat K."/>
            <person name="Tiwarekar B."/>
            <person name="Costa E.D."/>
            <person name="Yadav A."/>
        </authorList>
    </citation>
    <scope>NUCLEOTIDE SEQUENCE [LARGE SCALE GENOMIC DNA]</scope>
    <source>
        <strain evidence="3 4">BA0156</strain>
    </source>
</reference>
<comment type="subcellular location">
    <subcellularLocation>
        <location evidence="2">Cell membrane</location>
        <topology evidence="2">Lipid-anchor</topology>
    </subcellularLocation>
</comment>
<accession>A0A6G8INE5</accession>
<keyword evidence="2" id="KW-1134">Transmembrane beta strand</keyword>
<dbReference type="InterPro" id="IPR010131">
    <property type="entry name" value="MdtP/NodT-like"/>
</dbReference>
<dbReference type="InterPro" id="IPR003423">
    <property type="entry name" value="OMP_efflux"/>
</dbReference>
<dbReference type="SUPFAM" id="SSF56954">
    <property type="entry name" value="Outer membrane efflux proteins (OEP)"/>
    <property type="match status" value="1"/>
</dbReference>
<evidence type="ECO:0000313" key="4">
    <source>
        <dbReference type="Proteomes" id="UP000503162"/>
    </source>
</evidence>
<name>A0A6G8INE5_9BURK</name>
<dbReference type="AlphaFoldDB" id="A0A6G8INE5"/>
<comment type="similarity">
    <text evidence="1 2">Belongs to the outer membrane factor (OMF) (TC 1.B.17) family.</text>
</comment>
<organism evidence="3 4">
    <name type="scientific">Hydrogenophaga crocea</name>
    <dbReference type="NCBI Taxonomy" id="2716225"/>
    <lineage>
        <taxon>Bacteria</taxon>
        <taxon>Pseudomonadati</taxon>
        <taxon>Pseudomonadota</taxon>
        <taxon>Betaproteobacteria</taxon>
        <taxon>Burkholderiales</taxon>
        <taxon>Comamonadaceae</taxon>
        <taxon>Hydrogenophaga</taxon>
    </lineage>
</organism>
<evidence type="ECO:0000313" key="3">
    <source>
        <dbReference type="EMBL" id="QIM54727.1"/>
    </source>
</evidence>
<sequence length="498" mass="52635">MRVRHRSHLRFPAGAQGRAARPGRCPRIRMNPSVLNPLLKASALACALALQACAVTEPVSPAPVELPARWDATAVSGPEQPISRDWWLGFGSPALVGLLDEAQAGSADLRIAIERMRQADIALQQAGVSRLPAVGASLSTSGGQTDAPGTPSVSRESTSAGLSISYELDLWGRIAAGVRAGEASFVASQHDWRTARLTLLTGVANNYFLWLNLNERLGIARQNLETAERVLRVVEARQRNGVATALEVSQQRAAVLSARTALIPLELQQRQAASALALLLGRVPQGYVPAAGEFAQLAVPTLSPGLPATLLTRRPDLASAEAQLAAADANVAAARAALLPTVSLSASGGLGTSALLSLADPTRSVSLGLSLAQSIFDGGRQRLQIRSTQSQRVVLIENYGKAIRTALKEVDDGLGNLARSQQQEALQRELVAQARRSLELAELRYREGSGDLLSVLDAQRTLFSALDALSTQKLARLSAALDLYKALGGDWVDAPALS</sequence>
<dbReference type="PANTHER" id="PTHR30203:SF33">
    <property type="entry name" value="BLR4455 PROTEIN"/>
    <property type="match status" value="1"/>
</dbReference>
<evidence type="ECO:0000256" key="1">
    <source>
        <dbReference type="ARBA" id="ARBA00007613"/>
    </source>
</evidence>
<dbReference type="GO" id="GO:0005886">
    <property type="term" value="C:plasma membrane"/>
    <property type="evidence" value="ECO:0007669"/>
    <property type="project" value="UniProtKB-SubCell"/>
</dbReference>
<dbReference type="Proteomes" id="UP000503162">
    <property type="component" value="Chromosome"/>
</dbReference>